<sequence length="457" mass="52420">MEAERRGKPKLAVPAKGLRILVETVKAAEEFKPSQHAKRIVFRRHGILGTGLDRLLTSLFYDTMKRIGLLDRVAAELTGVESPLILDPWLRAALRVAADIVLFHQPDKATLNRLKWSVADFLSAKTHPYVGMYYWRLVDRLAEYRPRPRSVEEALEWLYLLPAWFIRRMRQLLGPGEAEELFKALNEKPLISVRVNTLKATVEEVVEELRREGKDPIVSERVPVVVKFKGPYDFDRSRLYREGKIVIQEEASAAASLILDPKPGMTVVDLAAAPGGKTSHMAELMRNRGRIYAFDIDEKRIERMRMILRRMGITIVKIFRMDARKAPRVLGGEVADRVLLDAPCTSTGTIAKNPELRWRIREEGLGEIVKLQREMLEAAARLVKPGGRLLYTTCSLLPEENEENIRWFLERHQEFRLVPLQGPYDPSPLLPGTMRAWPHRHGTIGFFYALLERIRSR</sequence>
<dbReference type="InterPro" id="IPR054728">
    <property type="entry name" value="RsmB-like_ferredoxin"/>
</dbReference>
<dbReference type="InterPro" id="IPR001678">
    <property type="entry name" value="MeTrfase_RsmB-F_NOP2_dom"/>
</dbReference>
<dbReference type="PANTHER" id="PTHR22807">
    <property type="entry name" value="NOP2 YEAST -RELATED NOL1/NOP2/FMU SUN DOMAIN-CONTAINING"/>
    <property type="match status" value="1"/>
</dbReference>
<dbReference type="Proteomes" id="UP000053352">
    <property type="component" value="Unassembled WGS sequence"/>
</dbReference>
<dbReference type="PRINTS" id="PR02008">
    <property type="entry name" value="RCMTFAMILY"/>
</dbReference>
<dbReference type="Gene3D" id="1.10.940.10">
    <property type="entry name" value="NusB-like"/>
    <property type="match status" value="1"/>
</dbReference>
<evidence type="ECO:0000256" key="7">
    <source>
        <dbReference type="ARBA" id="ARBA00022884"/>
    </source>
</evidence>
<dbReference type="FunFam" id="3.40.50.150:FF:000022">
    <property type="entry name" value="Ribosomal RNA small subunit methyltransferase B"/>
    <property type="match status" value="1"/>
</dbReference>
<evidence type="ECO:0000313" key="10">
    <source>
        <dbReference type="Proteomes" id="UP000053352"/>
    </source>
</evidence>
<dbReference type="Gene3D" id="3.40.50.150">
    <property type="entry name" value="Vaccinia Virus protein VP39"/>
    <property type="match status" value="1"/>
</dbReference>
<dbReference type="GO" id="GO:0030488">
    <property type="term" value="P:tRNA methylation"/>
    <property type="evidence" value="ECO:0007669"/>
    <property type="project" value="TreeGrafter"/>
</dbReference>
<reference evidence="9 10" key="1">
    <citation type="submission" date="2015-11" db="EMBL/GenBank/DDBJ databases">
        <title>Genome sequence of Pyrodictium occultum PL-19, a marine hyperthermophilic archaeon isolated from Volcano, Italy.</title>
        <authorList>
            <person name="Utturkar S."/>
            <person name="Huber H."/>
            <person name="Leptihn S."/>
            <person name="Brown S."/>
            <person name="Stetter K.O."/>
            <person name="Podar M."/>
        </authorList>
    </citation>
    <scope>NUCLEOTIDE SEQUENCE [LARGE SCALE GENOMIC DNA]</scope>
    <source>
        <strain evidence="9 10">PL-19</strain>
    </source>
</reference>
<keyword evidence="4" id="KW-0489">Methyltransferase</keyword>
<evidence type="ECO:0000259" key="8">
    <source>
        <dbReference type="PROSITE" id="PS51686"/>
    </source>
</evidence>
<dbReference type="GO" id="GO:0016428">
    <property type="term" value="F:tRNA (cytidine-5-)-methyltransferase activity"/>
    <property type="evidence" value="ECO:0007669"/>
    <property type="project" value="TreeGrafter"/>
</dbReference>
<feature type="domain" description="SAM-dependent MTase RsmB/NOP-type" evidence="8">
    <location>
        <begin position="181"/>
        <end position="454"/>
    </location>
</feature>
<keyword evidence="3" id="KW-0698">rRNA processing</keyword>
<keyword evidence="2" id="KW-0963">Cytoplasm</keyword>
<dbReference type="EMBL" id="LNTB01000001">
    <property type="protein sequence ID" value="KSW12637.1"/>
    <property type="molecule type" value="Genomic_DNA"/>
</dbReference>
<accession>A0A0V8RX64</accession>
<dbReference type="InterPro" id="IPR035926">
    <property type="entry name" value="NusB-like_sf"/>
</dbReference>
<keyword evidence="6" id="KW-0949">S-adenosyl-L-methionine</keyword>
<evidence type="ECO:0000256" key="6">
    <source>
        <dbReference type="ARBA" id="ARBA00022691"/>
    </source>
</evidence>
<comment type="caution">
    <text evidence="9">The sequence shown here is derived from an EMBL/GenBank/DDBJ whole genome shotgun (WGS) entry which is preliminary data.</text>
</comment>
<dbReference type="Pfam" id="PF01189">
    <property type="entry name" value="Methyltr_RsmB-F"/>
    <property type="match status" value="1"/>
</dbReference>
<evidence type="ECO:0000256" key="3">
    <source>
        <dbReference type="ARBA" id="ARBA00022552"/>
    </source>
</evidence>
<organism evidence="9 10">
    <name type="scientific">Pyrodictium occultum</name>
    <dbReference type="NCBI Taxonomy" id="2309"/>
    <lineage>
        <taxon>Archaea</taxon>
        <taxon>Thermoproteota</taxon>
        <taxon>Thermoprotei</taxon>
        <taxon>Desulfurococcales</taxon>
        <taxon>Pyrodictiaceae</taxon>
        <taxon>Pyrodictium</taxon>
    </lineage>
</organism>
<dbReference type="AlphaFoldDB" id="A0A0V8RX64"/>
<evidence type="ECO:0000313" key="9">
    <source>
        <dbReference type="EMBL" id="KSW12637.1"/>
    </source>
</evidence>
<dbReference type="RefSeq" id="WP_058371320.1">
    <property type="nucleotide sequence ID" value="NZ_LNTB01000001.1"/>
</dbReference>
<dbReference type="InterPro" id="IPR023267">
    <property type="entry name" value="RCMT"/>
</dbReference>
<dbReference type="SUPFAM" id="SSF53335">
    <property type="entry name" value="S-adenosyl-L-methionine-dependent methyltransferases"/>
    <property type="match status" value="1"/>
</dbReference>
<evidence type="ECO:0000256" key="5">
    <source>
        <dbReference type="ARBA" id="ARBA00022679"/>
    </source>
</evidence>
<keyword evidence="7" id="KW-0694">RNA-binding</keyword>
<evidence type="ECO:0000256" key="1">
    <source>
        <dbReference type="ARBA" id="ARBA00004496"/>
    </source>
</evidence>
<dbReference type="Gene3D" id="3.30.70.1170">
    <property type="entry name" value="Sun protein, domain 3"/>
    <property type="match status" value="1"/>
</dbReference>
<dbReference type="InterPro" id="IPR049560">
    <property type="entry name" value="MeTrfase_RsmB-F_NOP2_cat"/>
</dbReference>
<proteinExistence type="predicted"/>
<dbReference type="STRING" id="2309.CF15_01120"/>
<keyword evidence="5" id="KW-0808">Transferase</keyword>
<comment type="subcellular location">
    <subcellularLocation>
        <location evidence="1">Cytoplasm</location>
    </subcellularLocation>
</comment>
<dbReference type="CDD" id="cd02440">
    <property type="entry name" value="AdoMet_MTases"/>
    <property type="match status" value="1"/>
</dbReference>
<dbReference type="Pfam" id="PF22458">
    <property type="entry name" value="RsmF-B_ferredox"/>
    <property type="match status" value="1"/>
</dbReference>
<dbReference type="PROSITE" id="PS51686">
    <property type="entry name" value="SAM_MT_RSMB_NOP"/>
    <property type="match status" value="1"/>
</dbReference>
<dbReference type="InterPro" id="IPR029063">
    <property type="entry name" value="SAM-dependent_MTases_sf"/>
</dbReference>
<gene>
    <name evidence="9" type="ORF">CF15_01120</name>
</gene>
<keyword evidence="10" id="KW-1185">Reference proteome</keyword>
<dbReference type="GO" id="GO:0005737">
    <property type="term" value="C:cytoplasm"/>
    <property type="evidence" value="ECO:0007669"/>
    <property type="project" value="UniProtKB-SubCell"/>
</dbReference>
<dbReference type="GO" id="GO:0003723">
    <property type="term" value="F:RNA binding"/>
    <property type="evidence" value="ECO:0007669"/>
    <property type="project" value="UniProtKB-KW"/>
</dbReference>
<name>A0A0V8RX64_PYROC</name>
<dbReference type="PANTHER" id="PTHR22807:SF74">
    <property type="entry name" value="TRNA (CYTOSINE(48)-C(5))-METHYLTRANSFERASE"/>
    <property type="match status" value="1"/>
</dbReference>
<evidence type="ECO:0000256" key="4">
    <source>
        <dbReference type="ARBA" id="ARBA00022603"/>
    </source>
</evidence>
<protein>
    <submittedName>
        <fullName evidence="9">Fmu (Sun) domain-containing protein</fullName>
    </submittedName>
</protein>
<evidence type="ECO:0000256" key="2">
    <source>
        <dbReference type="ARBA" id="ARBA00022490"/>
    </source>
</evidence>
<dbReference type="Gene3D" id="1.10.287.730">
    <property type="entry name" value="Helix hairpin bin"/>
    <property type="match status" value="1"/>
</dbReference>
<dbReference type="OrthoDB" id="14725at2157"/>
<dbReference type="GO" id="GO:0006364">
    <property type="term" value="P:rRNA processing"/>
    <property type="evidence" value="ECO:0007669"/>
    <property type="project" value="UniProtKB-KW"/>
</dbReference>